<keyword evidence="4 6" id="KW-0378">Hydrolase</keyword>
<dbReference type="SUPFAM" id="SSF51445">
    <property type="entry name" value="(Trans)glycosidases"/>
    <property type="match status" value="1"/>
</dbReference>
<dbReference type="GO" id="GO:0004565">
    <property type="term" value="F:beta-galactosidase activity"/>
    <property type="evidence" value="ECO:0007669"/>
    <property type="project" value="UniProtKB-EC"/>
</dbReference>
<gene>
    <name evidence="13" type="ORF">FS935_12290</name>
</gene>
<dbReference type="InterPro" id="IPR013738">
    <property type="entry name" value="Beta_galactosidase_Trimer"/>
</dbReference>
<feature type="domain" description="Beta-galactosidase trimerisation" evidence="11">
    <location>
        <begin position="398"/>
        <end position="607"/>
    </location>
</feature>
<reference evidence="13 14" key="1">
    <citation type="journal article" date="2005" name="Int. J. Syst. Evol. Microbiol.">
        <title>Bacillus litoralis sp. nov., isolated from a tidal flat of the Yellow Sea in Korea.</title>
        <authorList>
            <person name="Yoon J.H."/>
            <person name="Oh T.K."/>
        </authorList>
    </citation>
    <scope>NUCLEOTIDE SEQUENCE [LARGE SCALE GENOMIC DNA]</scope>
    <source>
        <strain evidence="13 14">SW-211</strain>
    </source>
</reference>
<dbReference type="Pfam" id="PF08532">
    <property type="entry name" value="Glyco_hydro_42M"/>
    <property type="match status" value="1"/>
</dbReference>
<dbReference type="OrthoDB" id="9800974at2"/>
<dbReference type="EC" id="3.2.1.23" evidence="3 6"/>
<keyword evidence="9" id="KW-0862">Zinc</keyword>
<evidence type="ECO:0000256" key="2">
    <source>
        <dbReference type="ARBA" id="ARBA00005940"/>
    </source>
</evidence>
<keyword evidence="9" id="KW-0479">Metal-binding</keyword>
<dbReference type="InterPro" id="IPR017853">
    <property type="entry name" value="GH"/>
</dbReference>
<dbReference type="InterPro" id="IPR013780">
    <property type="entry name" value="Glyco_hydro_b"/>
</dbReference>
<comment type="caution">
    <text evidence="13">The sequence shown here is derived from an EMBL/GenBank/DDBJ whole genome shotgun (WGS) entry which is preliminary data.</text>
</comment>
<evidence type="ECO:0000256" key="4">
    <source>
        <dbReference type="ARBA" id="ARBA00022801"/>
    </source>
</evidence>
<dbReference type="PANTHER" id="PTHR36447:SF1">
    <property type="entry name" value="BETA-GALACTOSIDASE GANA"/>
    <property type="match status" value="1"/>
</dbReference>
<evidence type="ECO:0000256" key="5">
    <source>
        <dbReference type="ARBA" id="ARBA00023295"/>
    </source>
</evidence>
<feature type="binding site" evidence="9">
    <location>
        <position position="160"/>
    </location>
    <ligand>
        <name>Zn(2+)</name>
        <dbReference type="ChEBI" id="CHEBI:29105"/>
    </ligand>
</feature>
<protein>
    <recommendedName>
        <fullName evidence="3 6">Beta-galactosidase</fullName>
        <shortName evidence="6">Beta-gal</shortName>
        <ecNumber evidence="3 6">3.2.1.23</ecNumber>
    </recommendedName>
</protein>
<dbReference type="Gene3D" id="2.60.40.1180">
    <property type="entry name" value="Golgi alpha-mannosidase II"/>
    <property type="match status" value="1"/>
</dbReference>
<evidence type="ECO:0000256" key="6">
    <source>
        <dbReference type="PIRNR" id="PIRNR001084"/>
    </source>
</evidence>
<dbReference type="RefSeq" id="WP_146948889.1">
    <property type="nucleotide sequence ID" value="NZ_VOQF01000006.1"/>
</dbReference>
<feature type="binding site" evidence="8">
    <location>
        <position position="111"/>
    </location>
    <ligand>
        <name>substrate</name>
    </ligand>
</feature>
<dbReference type="GO" id="GO:0009341">
    <property type="term" value="C:beta-galactosidase complex"/>
    <property type="evidence" value="ECO:0007669"/>
    <property type="project" value="InterPro"/>
</dbReference>
<evidence type="ECO:0000313" key="13">
    <source>
        <dbReference type="EMBL" id="TXC90684.1"/>
    </source>
</evidence>
<dbReference type="Proteomes" id="UP000321363">
    <property type="component" value="Unassembled WGS sequence"/>
</dbReference>
<dbReference type="CDD" id="cd03143">
    <property type="entry name" value="A4_beta-galactosidase_middle_domain"/>
    <property type="match status" value="1"/>
</dbReference>
<dbReference type="Gene3D" id="3.20.20.80">
    <property type="entry name" value="Glycosidases"/>
    <property type="match status" value="1"/>
</dbReference>
<dbReference type="PANTHER" id="PTHR36447">
    <property type="entry name" value="BETA-GALACTOSIDASE GANA"/>
    <property type="match status" value="1"/>
</dbReference>
<comment type="similarity">
    <text evidence="2 6">Belongs to the glycosyl hydrolase 42 family.</text>
</comment>
<accession>A0A5C6W2Y7</accession>
<feature type="domain" description="Glycoside hydrolase family 42 N-terminal" evidence="10">
    <location>
        <begin position="14"/>
        <end position="386"/>
    </location>
</feature>
<dbReference type="Pfam" id="PF02449">
    <property type="entry name" value="Glyco_hydro_42"/>
    <property type="match status" value="1"/>
</dbReference>
<sequence>MISTKIPKMIYGGDYNPEQYDRETMNEDIRMFKSAKIDFVRVNIFAWAISQKDEVSYDFQWLDEVIDTLYENEIKVGIGTGTAAHPAWLAKKYPDVLRTEFDGKKRKFGGRHNSCPNSLTYQKYASLFVKKLVERYQKHPAVLLWNISNEWGGACYCENCEKAFRVWLKEKYRTLDHVNKAWNTTFWGHTFYDWDEIVTPNLLSEHFGERHTMFQGISLDYARFNSDSMLECHKMEYDIIKKSLPDTIVTTNIMGAYKPLDYQKWAPYMDVIAWDNYPSIETPTSYTAMMHDLMRGLKNGEPFMLMEQTPSQQNWQPYNALKRPGVMRLWSYQAVAHGSDTVLFFQMRRSSGACEKFHGAVIDHVGHENTRVFKEVAELGEELDQLSDTLLNSRVQSKVAIVFDWDNWWAVEYSSGPSISLKYVDEVHKYYKALFDQNIQVDMIGVQEDLSQYEVVIAPVLYMVKPGYAKKIEDFVEKGGIFLTTFLSGIVDENDLVTLGGYPGELRHVLGIWSEEIDALAPEHTNKIVMEKEYGLLKDVYSCSLLFDLIHSEGAEVIATYGKDFYQGRPVVTKNKFGKGQAWYVASSPDDAFLQGLINEIIKEKGIRNDFSGNEPGVEITKRIKGDKTYVFVLNHNSDTVHIELSSVTGLNLLTGEEVFQSIELASYDVAIIEQSK</sequence>
<organism evidence="13 14">
    <name type="scientific">Metabacillus litoralis</name>
    <dbReference type="NCBI Taxonomy" id="152268"/>
    <lineage>
        <taxon>Bacteria</taxon>
        <taxon>Bacillati</taxon>
        <taxon>Bacillota</taxon>
        <taxon>Bacilli</taxon>
        <taxon>Bacillales</taxon>
        <taxon>Bacillaceae</taxon>
        <taxon>Metabacillus</taxon>
    </lineage>
</organism>
<feature type="binding site" evidence="9">
    <location>
        <position position="115"/>
    </location>
    <ligand>
        <name>Zn(2+)</name>
        <dbReference type="ChEBI" id="CHEBI:29105"/>
    </ligand>
</feature>
<name>A0A5C6W2Y7_9BACI</name>
<feature type="binding site" evidence="8">
    <location>
        <position position="149"/>
    </location>
    <ligand>
        <name>substrate</name>
    </ligand>
</feature>
<evidence type="ECO:0000256" key="9">
    <source>
        <dbReference type="PIRSR" id="PIRSR001084-3"/>
    </source>
</evidence>
<evidence type="ECO:0000256" key="8">
    <source>
        <dbReference type="PIRSR" id="PIRSR001084-2"/>
    </source>
</evidence>
<feature type="binding site" evidence="9">
    <location>
        <position position="157"/>
    </location>
    <ligand>
        <name>Zn(2+)</name>
        <dbReference type="ChEBI" id="CHEBI:29105"/>
    </ligand>
</feature>
<feature type="binding site" evidence="9">
    <location>
        <position position="155"/>
    </location>
    <ligand>
        <name>Zn(2+)</name>
        <dbReference type="ChEBI" id="CHEBI:29105"/>
    </ligand>
</feature>
<dbReference type="EMBL" id="VOQF01000006">
    <property type="protein sequence ID" value="TXC90684.1"/>
    <property type="molecule type" value="Genomic_DNA"/>
</dbReference>
<dbReference type="InterPro" id="IPR013739">
    <property type="entry name" value="Beta_galactosidase_C"/>
</dbReference>
<dbReference type="SUPFAM" id="SSF52317">
    <property type="entry name" value="Class I glutamine amidotransferase-like"/>
    <property type="match status" value="1"/>
</dbReference>
<evidence type="ECO:0000259" key="11">
    <source>
        <dbReference type="Pfam" id="PF08532"/>
    </source>
</evidence>
<dbReference type="Pfam" id="PF08533">
    <property type="entry name" value="Glyco_hydro_42C"/>
    <property type="match status" value="1"/>
</dbReference>
<evidence type="ECO:0000259" key="12">
    <source>
        <dbReference type="Pfam" id="PF08533"/>
    </source>
</evidence>
<keyword evidence="5 6" id="KW-0326">Glycosidase</keyword>
<evidence type="ECO:0000256" key="1">
    <source>
        <dbReference type="ARBA" id="ARBA00001412"/>
    </source>
</evidence>
<evidence type="ECO:0000313" key="14">
    <source>
        <dbReference type="Proteomes" id="UP000321363"/>
    </source>
</evidence>
<dbReference type="AlphaFoldDB" id="A0A5C6W2Y7"/>
<dbReference type="GO" id="GO:0046872">
    <property type="term" value="F:metal ion binding"/>
    <property type="evidence" value="ECO:0007669"/>
    <property type="project" value="UniProtKB-KW"/>
</dbReference>
<proteinExistence type="inferred from homology"/>
<evidence type="ECO:0000256" key="3">
    <source>
        <dbReference type="ARBA" id="ARBA00012756"/>
    </source>
</evidence>
<evidence type="ECO:0000256" key="7">
    <source>
        <dbReference type="PIRSR" id="PIRSR001084-1"/>
    </source>
</evidence>
<dbReference type="InterPro" id="IPR003476">
    <property type="entry name" value="Glyco_hydro_42"/>
</dbReference>
<feature type="domain" description="Beta-galactosidase C-terminal" evidence="12">
    <location>
        <begin position="617"/>
        <end position="674"/>
    </location>
</feature>
<dbReference type="InterPro" id="IPR029062">
    <property type="entry name" value="Class_I_gatase-like"/>
</dbReference>
<evidence type="ECO:0000259" key="10">
    <source>
        <dbReference type="Pfam" id="PF02449"/>
    </source>
</evidence>
<feature type="active site" description="Nucleophile" evidence="7">
    <location>
        <position position="307"/>
    </location>
</feature>
<dbReference type="PIRSF" id="PIRSF001084">
    <property type="entry name" value="B-galactosidase"/>
    <property type="match status" value="1"/>
</dbReference>
<feature type="binding site" evidence="8">
    <location>
        <position position="315"/>
    </location>
    <ligand>
        <name>substrate</name>
    </ligand>
</feature>
<comment type="catalytic activity">
    <reaction evidence="1 6">
        <text>Hydrolysis of terminal non-reducing beta-D-galactose residues in beta-D-galactosides.</text>
        <dbReference type="EC" id="3.2.1.23"/>
    </reaction>
</comment>
<feature type="active site" description="Proton donor" evidence="7">
    <location>
        <position position="150"/>
    </location>
</feature>
<dbReference type="InterPro" id="IPR013529">
    <property type="entry name" value="Glyco_hydro_42_N"/>
</dbReference>
<dbReference type="Gene3D" id="3.40.50.880">
    <property type="match status" value="1"/>
</dbReference>
<keyword evidence="14" id="KW-1185">Reference proteome</keyword>
<dbReference type="GO" id="GO:0006012">
    <property type="term" value="P:galactose metabolic process"/>
    <property type="evidence" value="ECO:0007669"/>
    <property type="project" value="InterPro"/>
</dbReference>